<dbReference type="PANTHER" id="PTHR34222:SF99">
    <property type="entry name" value="PROTEIN, PUTATIVE-RELATED"/>
    <property type="match status" value="1"/>
</dbReference>
<protein>
    <recommendedName>
        <fullName evidence="3">Retrovirus-related Pol polyprotein from transposon TNT 1-94</fullName>
    </recommendedName>
</protein>
<proteinExistence type="predicted"/>
<reference evidence="1 2" key="1">
    <citation type="journal article" date="2012" name="Nat. Biotechnol.">
        <title>Draft genome sequence of pigeonpea (Cajanus cajan), an orphan legume crop of resource-poor farmers.</title>
        <authorList>
            <person name="Varshney R.K."/>
            <person name="Chen W."/>
            <person name="Li Y."/>
            <person name="Bharti A.K."/>
            <person name="Saxena R.K."/>
            <person name="Schlueter J.A."/>
            <person name="Donoghue M.T."/>
            <person name="Azam S."/>
            <person name="Fan G."/>
            <person name="Whaley A.M."/>
            <person name="Farmer A.D."/>
            <person name="Sheridan J."/>
            <person name="Iwata A."/>
            <person name="Tuteja R."/>
            <person name="Penmetsa R.V."/>
            <person name="Wu W."/>
            <person name="Upadhyaya H.D."/>
            <person name="Yang S.P."/>
            <person name="Shah T."/>
            <person name="Saxena K.B."/>
            <person name="Michael T."/>
            <person name="McCombie W.R."/>
            <person name="Yang B."/>
            <person name="Zhang G."/>
            <person name="Yang H."/>
            <person name="Wang J."/>
            <person name="Spillane C."/>
            <person name="Cook D.R."/>
            <person name="May G.D."/>
            <person name="Xu X."/>
            <person name="Jackson S.A."/>
        </authorList>
    </citation>
    <scope>NUCLEOTIDE SEQUENCE [LARGE SCALE GENOMIC DNA]</scope>
    <source>
        <strain evidence="2">cv. Asha</strain>
    </source>
</reference>
<organism evidence="1 2">
    <name type="scientific">Cajanus cajan</name>
    <name type="common">Pigeon pea</name>
    <name type="synonym">Cajanus indicus</name>
    <dbReference type="NCBI Taxonomy" id="3821"/>
    <lineage>
        <taxon>Eukaryota</taxon>
        <taxon>Viridiplantae</taxon>
        <taxon>Streptophyta</taxon>
        <taxon>Embryophyta</taxon>
        <taxon>Tracheophyta</taxon>
        <taxon>Spermatophyta</taxon>
        <taxon>Magnoliopsida</taxon>
        <taxon>eudicotyledons</taxon>
        <taxon>Gunneridae</taxon>
        <taxon>Pentapetalae</taxon>
        <taxon>rosids</taxon>
        <taxon>fabids</taxon>
        <taxon>Fabales</taxon>
        <taxon>Fabaceae</taxon>
        <taxon>Papilionoideae</taxon>
        <taxon>50 kb inversion clade</taxon>
        <taxon>NPAAA clade</taxon>
        <taxon>indigoferoid/millettioid clade</taxon>
        <taxon>Phaseoleae</taxon>
        <taxon>Cajanus</taxon>
    </lineage>
</organism>
<dbReference type="Gramene" id="C.cajan_02234.t">
    <property type="protein sequence ID" value="C.cajan_02234.t.cds1"/>
    <property type="gene ID" value="C.cajan_02234"/>
</dbReference>
<gene>
    <name evidence="1" type="ORF">KK1_002287</name>
</gene>
<dbReference type="Proteomes" id="UP000075243">
    <property type="component" value="Chromosome 11"/>
</dbReference>
<name>A0A151SMT7_CAJCA</name>
<dbReference type="AlphaFoldDB" id="A0A151SMT7"/>
<evidence type="ECO:0000313" key="2">
    <source>
        <dbReference type="Proteomes" id="UP000075243"/>
    </source>
</evidence>
<sequence length="136" mass="15425">MTFLVGLNESCAHIHIQILLFDTLPPISQFFSLVSQEKSQREIGNISISENLVFVVKITQNSSFQNFNKSFIKNDTKDKPKCVHYDGIGHTKDKCFKIYGYPPNFPFKNKKQQNVNQVLDTPSTSNSNLVSNLSPL</sequence>
<evidence type="ECO:0008006" key="3">
    <source>
        <dbReference type="Google" id="ProtNLM"/>
    </source>
</evidence>
<evidence type="ECO:0000313" key="1">
    <source>
        <dbReference type="EMBL" id="KYP56059.1"/>
    </source>
</evidence>
<dbReference type="EMBL" id="CM003613">
    <property type="protein sequence ID" value="KYP56059.1"/>
    <property type="molecule type" value="Genomic_DNA"/>
</dbReference>
<dbReference type="PANTHER" id="PTHR34222">
    <property type="entry name" value="GAG_PRE-INTEGRS DOMAIN-CONTAINING PROTEIN"/>
    <property type="match status" value="1"/>
</dbReference>
<keyword evidence="2" id="KW-1185">Reference proteome</keyword>
<accession>A0A151SMT7</accession>